<dbReference type="RefSeq" id="WP_130080495.1">
    <property type="nucleotide sequence ID" value="NZ_JADNBR010000004.1"/>
</dbReference>
<name>A0A4Q5EDS9_BACUN</name>
<accession>A0A4Q5EDS9</accession>
<dbReference type="AlphaFoldDB" id="A0A4Q5EDS9"/>
<dbReference type="EMBL" id="WCTM01000002">
    <property type="protein sequence ID" value="KAB4245556.1"/>
    <property type="molecule type" value="Genomic_DNA"/>
</dbReference>
<evidence type="ECO:0000313" key="2">
    <source>
        <dbReference type="Proteomes" id="UP000431575"/>
    </source>
</evidence>
<dbReference type="Proteomes" id="UP000431575">
    <property type="component" value="Unassembled WGS sequence"/>
</dbReference>
<proteinExistence type="predicted"/>
<comment type="caution">
    <text evidence="1">The sequence shown here is derived from an EMBL/GenBank/DDBJ whole genome shotgun (WGS) entry which is preliminary data.</text>
</comment>
<reference evidence="1 2" key="1">
    <citation type="journal article" date="2019" name="Nat. Med.">
        <title>A library of human gut bacterial isolates paired with longitudinal multiomics data enables mechanistic microbiome research.</title>
        <authorList>
            <person name="Poyet M."/>
            <person name="Groussin M."/>
            <person name="Gibbons S.M."/>
            <person name="Avila-Pacheco J."/>
            <person name="Jiang X."/>
            <person name="Kearney S.M."/>
            <person name="Perrotta A.R."/>
            <person name="Berdy B."/>
            <person name="Zhao S."/>
            <person name="Lieberman T.D."/>
            <person name="Swanson P.K."/>
            <person name="Smith M."/>
            <person name="Roesemann S."/>
            <person name="Alexander J.E."/>
            <person name="Rich S.A."/>
            <person name="Livny J."/>
            <person name="Vlamakis H."/>
            <person name="Clish C."/>
            <person name="Bullock K."/>
            <person name="Deik A."/>
            <person name="Scott J."/>
            <person name="Pierce K.A."/>
            <person name="Xavier R.J."/>
            <person name="Alm E.J."/>
        </authorList>
    </citation>
    <scope>NUCLEOTIDE SEQUENCE [LARGE SCALE GENOMIC DNA]</scope>
    <source>
        <strain evidence="1 2">BIOML-A6</strain>
    </source>
</reference>
<sequence length="61" mass="7410">MKQQDFDEAIKRLPSPVKIDTDIYIIPCINACCRFVFEKQHFYTNPQENELVMWVLKEIRY</sequence>
<gene>
    <name evidence="1" type="ORF">GAP41_04630</name>
</gene>
<evidence type="ECO:0000313" key="1">
    <source>
        <dbReference type="EMBL" id="KAB4245556.1"/>
    </source>
</evidence>
<protein>
    <submittedName>
        <fullName evidence="1">Uncharacterized protein</fullName>
    </submittedName>
</protein>
<organism evidence="1 2">
    <name type="scientific">Bacteroides uniformis</name>
    <dbReference type="NCBI Taxonomy" id="820"/>
    <lineage>
        <taxon>Bacteria</taxon>
        <taxon>Pseudomonadati</taxon>
        <taxon>Bacteroidota</taxon>
        <taxon>Bacteroidia</taxon>
        <taxon>Bacteroidales</taxon>
        <taxon>Bacteroidaceae</taxon>
        <taxon>Bacteroides</taxon>
    </lineage>
</organism>